<evidence type="ECO:0000259" key="2">
    <source>
        <dbReference type="SMART" id="SM00661"/>
    </source>
</evidence>
<dbReference type="Gene3D" id="2.20.25.10">
    <property type="match status" value="2"/>
</dbReference>
<keyword evidence="1" id="KW-0539">Nucleus</keyword>
<evidence type="ECO:0000313" key="4">
    <source>
        <dbReference type="Proteomes" id="UP000187209"/>
    </source>
</evidence>
<accession>A0A1R2BVW3</accession>
<dbReference type="InterPro" id="IPR012164">
    <property type="entry name" value="Rpa12/Rpb9/Rpc10/TFS"/>
</dbReference>
<dbReference type="Proteomes" id="UP000187209">
    <property type="component" value="Unassembled WGS sequence"/>
</dbReference>
<keyword evidence="4" id="KW-1185">Reference proteome</keyword>
<dbReference type="OrthoDB" id="282270at2759"/>
<dbReference type="GO" id="GO:0001193">
    <property type="term" value="P:maintenance of transcriptional fidelity during transcription elongation by RNA polymerase II"/>
    <property type="evidence" value="ECO:0007669"/>
    <property type="project" value="TreeGrafter"/>
</dbReference>
<dbReference type="GO" id="GO:0003899">
    <property type="term" value="F:DNA-directed RNA polymerase activity"/>
    <property type="evidence" value="ECO:0007669"/>
    <property type="project" value="InterPro"/>
</dbReference>
<dbReference type="GO" id="GO:0005665">
    <property type="term" value="C:RNA polymerase II, core complex"/>
    <property type="evidence" value="ECO:0007669"/>
    <property type="project" value="TreeGrafter"/>
</dbReference>
<gene>
    <name evidence="3" type="ORF">SteCoe_18739</name>
</gene>
<organism evidence="3 4">
    <name type="scientific">Stentor coeruleus</name>
    <dbReference type="NCBI Taxonomy" id="5963"/>
    <lineage>
        <taxon>Eukaryota</taxon>
        <taxon>Sar</taxon>
        <taxon>Alveolata</taxon>
        <taxon>Ciliophora</taxon>
        <taxon>Postciliodesmatophora</taxon>
        <taxon>Heterotrichea</taxon>
        <taxon>Heterotrichida</taxon>
        <taxon>Stentoridae</taxon>
        <taxon>Stentor</taxon>
    </lineage>
</organism>
<sequence length="124" mass="14473">MIYSSAIRFCSDCGNVLFLYEPKEKSNGILYKCRSCDFSEIQSSKDTAMIYQKKVKSLITQQSTFKDYIEDHTIPRVSGIICPKCKNNEAIVFNSFSLSENRLEFYYICTRVENKKKCAFQWQP</sequence>
<proteinExistence type="predicted"/>
<dbReference type="Pfam" id="PF02150">
    <property type="entry name" value="Zn_ribbon_RPB9"/>
    <property type="match status" value="1"/>
</dbReference>
<evidence type="ECO:0000256" key="1">
    <source>
        <dbReference type="ARBA" id="ARBA00023242"/>
    </source>
</evidence>
<dbReference type="SUPFAM" id="SSF57783">
    <property type="entry name" value="Zinc beta-ribbon"/>
    <property type="match status" value="1"/>
</dbReference>
<dbReference type="GO" id="GO:0006283">
    <property type="term" value="P:transcription-coupled nucleotide-excision repair"/>
    <property type="evidence" value="ECO:0007669"/>
    <property type="project" value="TreeGrafter"/>
</dbReference>
<dbReference type="EMBL" id="MPUH01000402">
    <property type="protein sequence ID" value="OMJ80928.1"/>
    <property type="molecule type" value="Genomic_DNA"/>
</dbReference>
<dbReference type="PANTHER" id="PTHR11239:SF1">
    <property type="entry name" value="DNA-DIRECTED RNA POLYMERASE II SUBUNIT RPB9"/>
    <property type="match status" value="1"/>
</dbReference>
<dbReference type="SMART" id="SM00661">
    <property type="entry name" value="RPOL9"/>
    <property type="match status" value="1"/>
</dbReference>
<comment type="caution">
    <text evidence="3">The sequence shown here is derived from an EMBL/GenBank/DDBJ whole genome shotgun (WGS) entry which is preliminary data.</text>
</comment>
<dbReference type="AlphaFoldDB" id="A0A1R2BVW3"/>
<evidence type="ECO:0000313" key="3">
    <source>
        <dbReference type="EMBL" id="OMJ80928.1"/>
    </source>
</evidence>
<reference evidence="3 4" key="1">
    <citation type="submission" date="2016-11" db="EMBL/GenBank/DDBJ databases">
        <title>The macronuclear genome of Stentor coeruleus: a giant cell with tiny introns.</title>
        <authorList>
            <person name="Slabodnick M."/>
            <person name="Ruby J.G."/>
            <person name="Reiff S.B."/>
            <person name="Swart E.C."/>
            <person name="Gosai S."/>
            <person name="Prabakaran S."/>
            <person name="Witkowska E."/>
            <person name="Larue G.E."/>
            <person name="Fisher S."/>
            <person name="Freeman R.M."/>
            <person name="Gunawardena J."/>
            <person name="Chu W."/>
            <person name="Stover N.A."/>
            <person name="Gregory B.D."/>
            <person name="Nowacki M."/>
            <person name="Derisi J."/>
            <person name="Roy S.W."/>
            <person name="Marshall W.F."/>
            <person name="Sood P."/>
        </authorList>
    </citation>
    <scope>NUCLEOTIDE SEQUENCE [LARGE SCALE GENOMIC DNA]</scope>
    <source>
        <strain evidence="3">WM001</strain>
    </source>
</reference>
<protein>
    <recommendedName>
        <fullName evidence="2">DNA-directed RNA polymerase II subunit RPB9-like zinc ribbon domain-containing protein</fullName>
    </recommendedName>
</protein>
<dbReference type="GO" id="GO:0006367">
    <property type="term" value="P:transcription initiation at RNA polymerase II promoter"/>
    <property type="evidence" value="ECO:0007669"/>
    <property type="project" value="TreeGrafter"/>
</dbReference>
<name>A0A1R2BVW3_9CILI</name>
<dbReference type="InterPro" id="IPR001529">
    <property type="entry name" value="Zn_ribbon_RPB9"/>
</dbReference>
<dbReference type="PANTHER" id="PTHR11239">
    <property type="entry name" value="DNA-DIRECTED RNA POLYMERASE"/>
    <property type="match status" value="1"/>
</dbReference>
<feature type="domain" description="DNA-directed RNA polymerase II subunit RPB9-like zinc ribbon" evidence="2">
    <location>
        <begin position="8"/>
        <end position="65"/>
    </location>
</feature>